<evidence type="ECO:0000313" key="3">
    <source>
        <dbReference type="Proteomes" id="UP000001542"/>
    </source>
</evidence>
<dbReference type="RefSeq" id="XP_001326503.1">
    <property type="nucleotide sequence ID" value="XM_001326468.1"/>
</dbReference>
<evidence type="ECO:0000313" key="2">
    <source>
        <dbReference type="EMBL" id="EAY14280.1"/>
    </source>
</evidence>
<dbReference type="SMR" id="A2DZF1"/>
<reference evidence="2" key="2">
    <citation type="journal article" date="2007" name="Science">
        <title>Draft genome sequence of the sexually transmitted pathogen Trichomonas vaginalis.</title>
        <authorList>
            <person name="Carlton J.M."/>
            <person name="Hirt R.P."/>
            <person name="Silva J.C."/>
            <person name="Delcher A.L."/>
            <person name="Schatz M."/>
            <person name="Zhao Q."/>
            <person name="Wortman J.R."/>
            <person name="Bidwell S.L."/>
            <person name="Alsmark U.C.M."/>
            <person name="Besteiro S."/>
            <person name="Sicheritz-Ponten T."/>
            <person name="Noel C.J."/>
            <person name="Dacks J.B."/>
            <person name="Foster P.G."/>
            <person name="Simillion C."/>
            <person name="Van de Peer Y."/>
            <person name="Miranda-Saavedra D."/>
            <person name="Barton G.J."/>
            <person name="Westrop G.D."/>
            <person name="Mueller S."/>
            <person name="Dessi D."/>
            <person name="Fiori P.L."/>
            <person name="Ren Q."/>
            <person name="Paulsen I."/>
            <person name="Zhang H."/>
            <person name="Bastida-Corcuera F.D."/>
            <person name="Simoes-Barbosa A."/>
            <person name="Brown M.T."/>
            <person name="Hayes R.D."/>
            <person name="Mukherjee M."/>
            <person name="Okumura C.Y."/>
            <person name="Schneider R."/>
            <person name="Smith A.J."/>
            <person name="Vanacova S."/>
            <person name="Villalvazo M."/>
            <person name="Haas B.J."/>
            <person name="Pertea M."/>
            <person name="Feldblyum T.V."/>
            <person name="Utterback T.R."/>
            <person name="Shu C.L."/>
            <person name="Osoegawa K."/>
            <person name="de Jong P.J."/>
            <person name="Hrdy I."/>
            <person name="Horvathova L."/>
            <person name="Zubacova Z."/>
            <person name="Dolezal P."/>
            <person name="Malik S.B."/>
            <person name="Logsdon J.M. Jr."/>
            <person name="Henze K."/>
            <person name="Gupta A."/>
            <person name="Wang C.C."/>
            <person name="Dunne R.L."/>
            <person name="Upcroft J.A."/>
            <person name="Upcroft P."/>
            <person name="White O."/>
            <person name="Salzberg S.L."/>
            <person name="Tang P."/>
            <person name="Chiu C.-H."/>
            <person name="Lee Y.-S."/>
            <person name="Embley T.M."/>
            <person name="Coombs G.H."/>
            <person name="Mottram J.C."/>
            <person name="Tachezy J."/>
            <person name="Fraser-Liggett C.M."/>
            <person name="Johnson P.J."/>
        </authorList>
    </citation>
    <scope>NUCLEOTIDE SEQUENCE [LARGE SCALE GENOMIC DNA]</scope>
    <source>
        <strain evidence="2">G3</strain>
    </source>
</reference>
<protein>
    <recommendedName>
        <fullName evidence="4">I/LWEQ domain-containing protein</fullName>
    </recommendedName>
</protein>
<evidence type="ECO:0008006" key="4">
    <source>
        <dbReference type="Google" id="ProtNLM"/>
    </source>
</evidence>
<organism evidence="2 3">
    <name type="scientific">Trichomonas vaginalis (strain ATCC PRA-98 / G3)</name>
    <dbReference type="NCBI Taxonomy" id="412133"/>
    <lineage>
        <taxon>Eukaryota</taxon>
        <taxon>Metamonada</taxon>
        <taxon>Parabasalia</taxon>
        <taxon>Trichomonadida</taxon>
        <taxon>Trichomonadidae</taxon>
        <taxon>Trichomonas</taxon>
    </lineage>
</organism>
<keyword evidence="3" id="KW-1185">Reference proteome</keyword>
<dbReference type="VEuPathDB" id="TrichDB:TVAG_487230"/>
<accession>A2DZF1</accession>
<dbReference type="InParanoid" id="A2DZF1"/>
<dbReference type="Proteomes" id="UP000001542">
    <property type="component" value="Unassembled WGS sequence"/>
</dbReference>
<dbReference type="VEuPathDB" id="TrichDB:TVAGG3_1016760"/>
<gene>
    <name evidence="2" type="ORF">TVAG_487230</name>
</gene>
<name>A2DZF1_TRIV3</name>
<reference evidence="2" key="1">
    <citation type="submission" date="2006-10" db="EMBL/GenBank/DDBJ databases">
        <authorList>
            <person name="Amadeo P."/>
            <person name="Zhao Q."/>
            <person name="Wortman J."/>
            <person name="Fraser-Liggett C."/>
            <person name="Carlton J."/>
        </authorList>
    </citation>
    <scope>NUCLEOTIDE SEQUENCE</scope>
    <source>
        <strain evidence="2">G3</strain>
    </source>
</reference>
<evidence type="ECO:0000256" key="1">
    <source>
        <dbReference type="SAM" id="Coils"/>
    </source>
</evidence>
<sequence>MNPVYSYFREFTRLARFQMQNISPMRSVWPIIQRSLVKKGEQVPEDLPVWHSAVPLVCSFGSPKNVKLSILDASVSLIILNTLEEISSILTKSDGPSMDSKSMELINSTVESHCEVLTFLLEALTPPETENNADTDCAKLIKHLKKFKSEPKNEKNNTSIGKDVKKISKFIRKSFSSLLNNSNISATIDEFRNLILSFQTLGLFLNLISVSEQFEFSEGTVIDISRNAFQGNSRKLLENLSIFQKNINDMQKDQKLQSYNIFKVLFASLNSKIDEYSTAIKKNPMIPLHSKLVLPEIDNFPIECADVLTNILKTAINHVNIETPVFQQAAQTIYEKAKDQQIQYICSCINFLPEAALGYVALLSALLPFSYSERLPHLISLDQTLQDLFNIIHTKCVKIASPVVVNLPKALQQFVGKYLETPSTLEQFYHSVIALKAIQPHLNGLVENFQLFNTNFDNLNRICNALFIAKAAALRLSAVYLSECAFKFIGNHINISSKTSKSILDSFDVLIKFPNDACDYDEYSKLIETVSTLAELITHTTKQVISSAPVSISDTLTSIGMISQNIEETFSLFESLKNSLSKIEDIPIVATQACLKSAINPMVAQLDNIKQYAQSKPEYAKQALSDMKLLTFQLSQMMDTLENELSDEDEEVISLFHKLKDVSDPSEMIKCSEEILEKLNKVSNKLSEENVDREKIENVSFENMEDLTKALEQISDELSRQATVEWVLSSQNDKSVNKLFVNNTNMVKKFVVSRMKSENRYESVDQILQLPDEKIMNDLPNIASSLTMIYNEAGIPKLNEMSTEILSCEQVGDVKSKLQQIKTFNSKYNPFYKALMALSEELRTTKQECTKEIADLCNLYNYQLPVVNSGDLREKSLHQISILIATLVCEERNYSKEYVNQMLQKIENATDISSYVHNVLSTFICSAVKSGCFSDQIITKSYNLMNAYSAYESSPTVTSKKLLMQEIANHPIQFTKEGEMNMMFTSLVSLSLASDDFDCDKVRSIIHMLGFENQYVGYYLKDVYEYKQVMPPEETQEMAAFRITGSARKILKGLRKFNRAAEHKEVSIVKDKANSLLNDINDMLKLLEMTEDAKYNEYYQMCDNVRTVVERVVNDVIQGKRDSVSILQSPFTDLANAIREYIGETNASGKTQTPIIEYLTILAEDIQDVSNTVDNDPTEEELSKYPPLKKYSITEFRTVLHHSRAFVVEIKLLITSLIQENVSFDEELEKEYERACNQVRESVQVIYLLSRVLSTEDKSFKQRVILGARRFSAALQVLYSHVQTNGNQKEIYAKLGEIIDTANTHIRSVIDFASQYGVSSSAATSVSNKKTIIDESYEITHEMSIEKMHLMAKIARLKRELDVAINTEKFLSQ</sequence>
<dbReference type="EMBL" id="DS113273">
    <property type="protein sequence ID" value="EAY14280.1"/>
    <property type="molecule type" value="Genomic_DNA"/>
</dbReference>
<keyword evidence="1" id="KW-0175">Coiled coil</keyword>
<proteinExistence type="predicted"/>
<dbReference type="KEGG" id="tva:4772268"/>
<feature type="coiled-coil region" evidence="1">
    <location>
        <begin position="669"/>
        <end position="721"/>
    </location>
</feature>